<dbReference type="InterPro" id="IPR008927">
    <property type="entry name" value="6-PGluconate_DH-like_C_sf"/>
</dbReference>
<dbReference type="Gene3D" id="1.10.1040.10">
    <property type="entry name" value="N-(1-d-carboxylethyl)-l-norvaline Dehydrogenase, domain 2"/>
    <property type="match status" value="1"/>
</dbReference>
<dbReference type="InterPro" id="IPR006168">
    <property type="entry name" value="G3P_DH_NAD-dep"/>
</dbReference>
<proteinExistence type="inferred from homology"/>
<comment type="similarity">
    <text evidence="1">Belongs to the NAD-dependent glycerol-3-phosphate dehydrogenase family.</text>
</comment>
<dbReference type="AlphaFoldDB" id="I0YVC6"/>
<dbReference type="PANTHER" id="PTHR11728:SF8">
    <property type="entry name" value="GLYCEROL-3-PHOSPHATE DEHYDROGENASE [NAD(+)]-RELATED"/>
    <property type="match status" value="1"/>
</dbReference>
<dbReference type="SUPFAM" id="SSF48179">
    <property type="entry name" value="6-phosphogluconate dehydrogenase C-terminal domain-like"/>
    <property type="match status" value="1"/>
</dbReference>
<name>I0YVC6_COCSC</name>
<dbReference type="GeneID" id="17040331"/>
<dbReference type="InterPro" id="IPR013328">
    <property type="entry name" value="6PGD_dom2"/>
</dbReference>
<evidence type="ECO:0000313" key="8">
    <source>
        <dbReference type="Proteomes" id="UP000007264"/>
    </source>
</evidence>
<feature type="domain" description="Glycerol-3-phosphate dehydrogenase NAD-dependent C-terminal" evidence="6">
    <location>
        <begin position="40"/>
        <end position="187"/>
    </location>
</feature>
<dbReference type="GO" id="GO:0006072">
    <property type="term" value="P:glycerol-3-phosphate metabolic process"/>
    <property type="evidence" value="ECO:0007669"/>
    <property type="project" value="InterPro"/>
</dbReference>
<keyword evidence="8" id="KW-1185">Reference proteome</keyword>
<dbReference type="PANTHER" id="PTHR11728">
    <property type="entry name" value="GLYCEROL-3-PHOSPHATE DEHYDROGENASE"/>
    <property type="match status" value="1"/>
</dbReference>
<dbReference type="FunFam" id="1.10.1040.10:FF:000004">
    <property type="entry name" value="Glycerol-3-phosphate dehydrogenase [NAD(+)]"/>
    <property type="match status" value="1"/>
</dbReference>
<reference evidence="7 8" key="1">
    <citation type="journal article" date="2012" name="Genome Biol.">
        <title>The genome of the polar eukaryotic microalga coccomyxa subellipsoidea reveals traits of cold adaptation.</title>
        <authorList>
            <person name="Blanc G."/>
            <person name="Agarkova I."/>
            <person name="Grimwood J."/>
            <person name="Kuo A."/>
            <person name="Brueggeman A."/>
            <person name="Dunigan D."/>
            <person name="Gurnon J."/>
            <person name="Ladunga I."/>
            <person name="Lindquist E."/>
            <person name="Lucas S."/>
            <person name="Pangilinan J."/>
            <person name="Proschold T."/>
            <person name="Salamov A."/>
            <person name="Schmutz J."/>
            <person name="Weeks D."/>
            <person name="Yamada T."/>
            <person name="Claverie J.M."/>
            <person name="Grigoriev I."/>
            <person name="Van Etten J."/>
            <person name="Lomsadze A."/>
            <person name="Borodovsky M."/>
        </authorList>
    </citation>
    <scope>NUCLEOTIDE SEQUENCE [LARGE SCALE GENOMIC DNA]</scope>
    <source>
        <strain evidence="7 8">C-169</strain>
    </source>
</reference>
<dbReference type="GO" id="GO:0141152">
    <property type="term" value="F:glycerol-3-phosphate dehydrogenase (NAD+) activity"/>
    <property type="evidence" value="ECO:0007669"/>
    <property type="project" value="UniProtKB-EC"/>
</dbReference>
<keyword evidence="4" id="KW-0520">NAD</keyword>
<dbReference type="EC" id="1.1.1.8" evidence="2"/>
<comment type="catalytic activity">
    <reaction evidence="5">
        <text>sn-glycerol 3-phosphate + NAD(+) = dihydroxyacetone phosphate + NADH + H(+)</text>
        <dbReference type="Rhea" id="RHEA:11092"/>
        <dbReference type="ChEBI" id="CHEBI:15378"/>
        <dbReference type="ChEBI" id="CHEBI:57540"/>
        <dbReference type="ChEBI" id="CHEBI:57597"/>
        <dbReference type="ChEBI" id="CHEBI:57642"/>
        <dbReference type="ChEBI" id="CHEBI:57945"/>
        <dbReference type="EC" id="1.1.1.8"/>
    </reaction>
</comment>
<accession>I0YVC6</accession>
<dbReference type="STRING" id="574566.I0YVC6"/>
<evidence type="ECO:0000256" key="4">
    <source>
        <dbReference type="ARBA" id="ARBA00023027"/>
    </source>
</evidence>
<dbReference type="GO" id="GO:0005829">
    <property type="term" value="C:cytosol"/>
    <property type="evidence" value="ECO:0007669"/>
    <property type="project" value="TreeGrafter"/>
</dbReference>
<evidence type="ECO:0000256" key="5">
    <source>
        <dbReference type="ARBA" id="ARBA00048683"/>
    </source>
</evidence>
<evidence type="ECO:0000256" key="1">
    <source>
        <dbReference type="ARBA" id="ARBA00011009"/>
    </source>
</evidence>
<dbReference type="Pfam" id="PF07479">
    <property type="entry name" value="NAD_Gly3P_dh_C"/>
    <property type="match status" value="1"/>
</dbReference>
<dbReference type="EMBL" id="AGSI01000010">
    <property type="protein sequence ID" value="EIE22345.1"/>
    <property type="molecule type" value="Genomic_DNA"/>
</dbReference>
<organism evidence="7 8">
    <name type="scientific">Coccomyxa subellipsoidea (strain C-169)</name>
    <name type="common">Green microalga</name>
    <dbReference type="NCBI Taxonomy" id="574566"/>
    <lineage>
        <taxon>Eukaryota</taxon>
        <taxon>Viridiplantae</taxon>
        <taxon>Chlorophyta</taxon>
        <taxon>core chlorophytes</taxon>
        <taxon>Trebouxiophyceae</taxon>
        <taxon>Trebouxiophyceae incertae sedis</taxon>
        <taxon>Coccomyxaceae</taxon>
        <taxon>Coccomyxa</taxon>
        <taxon>Coccomyxa subellipsoidea</taxon>
    </lineage>
</organism>
<evidence type="ECO:0000256" key="3">
    <source>
        <dbReference type="ARBA" id="ARBA00023002"/>
    </source>
</evidence>
<dbReference type="InterPro" id="IPR006109">
    <property type="entry name" value="G3P_DH_NAD-dep_C"/>
</dbReference>
<gene>
    <name evidence="7" type="ORF">COCSUDRAFT_42677</name>
</gene>
<dbReference type="KEGG" id="csl:COCSUDRAFT_42677"/>
<dbReference type="RefSeq" id="XP_005646889.1">
    <property type="nucleotide sequence ID" value="XM_005646832.1"/>
</dbReference>
<dbReference type="PRINTS" id="PR00077">
    <property type="entry name" value="GPDHDRGNASE"/>
</dbReference>
<evidence type="ECO:0000256" key="2">
    <source>
        <dbReference type="ARBA" id="ARBA00013218"/>
    </source>
</evidence>
<dbReference type="Proteomes" id="UP000007264">
    <property type="component" value="Unassembled WGS sequence"/>
</dbReference>
<dbReference type="OrthoDB" id="504756at2759"/>
<sequence length="203" mass="21981">MCRRCAWCHFGATNEAVPSNGELFKRLFEAPYFYVQLVPDIAGAEMAGTLKNIVALAAGFVDGLGKGPNTKAAIMRAGLNEMRSLAERIYPTVRNDTFFESCGVADLIATCYGGRNRLVAEAYVRAYQGGSPKSFDTLEAELLAGQKLQGVLTSDEVQSILQIRGWEPEYPLFTTVNGIVNGLLPPVAITMYRSAAADSQSQT</sequence>
<dbReference type="GO" id="GO:0005975">
    <property type="term" value="P:carbohydrate metabolic process"/>
    <property type="evidence" value="ECO:0007669"/>
    <property type="project" value="InterPro"/>
</dbReference>
<comment type="caution">
    <text evidence="7">The sequence shown here is derived from an EMBL/GenBank/DDBJ whole genome shotgun (WGS) entry which is preliminary data.</text>
</comment>
<keyword evidence="3" id="KW-0560">Oxidoreductase</keyword>
<evidence type="ECO:0000259" key="6">
    <source>
        <dbReference type="Pfam" id="PF07479"/>
    </source>
</evidence>
<protein>
    <recommendedName>
        <fullName evidence="2">glycerol-3-phosphate dehydrogenase (NAD(+))</fullName>
        <ecNumber evidence="2">1.1.1.8</ecNumber>
    </recommendedName>
</protein>
<evidence type="ECO:0000313" key="7">
    <source>
        <dbReference type="EMBL" id="EIE22345.1"/>
    </source>
</evidence>
<dbReference type="eggNOG" id="KOG2711">
    <property type="taxonomic scope" value="Eukaryota"/>
</dbReference>